<evidence type="ECO:0000256" key="2">
    <source>
        <dbReference type="SAM" id="Phobius"/>
    </source>
</evidence>
<dbReference type="Pfam" id="PF10277">
    <property type="entry name" value="Frag1"/>
    <property type="match status" value="1"/>
</dbReference>
<dbReference type="PhylomeDB" id="A0A0G4G7W8"/>
<protein>
    <recommendedName>
        <fullName evidence="3">CWH43-like N-terminal domain-containing protein</fullName>
    </recommendedName>
</protein>
<keyword evidence="2" id="KW-0472">Membrane</keyword>
<evidence type="ECO:0000313" key="4">
    <source>
        <dbReference type="EMBL" id="CEM24593.1"/>
    </source>
</evidence>
<feature type="domain" description="CWH43-like N-terminal" evidence="3">
    <location>
        <begin position="9"/>
        <end position="184"/>
    </location>
</feature>
<accession>A0A0G4G7W8</accession>
<gene>
    <name evidence="4" type="ORF">Vbra_17191</name>
</gene>
<evidence type="ECO:0000259" key="3">
    <source>
        <dbReference type="Pfam" id="PF10277"/>
    </source>
</evidence>
<feature type="transmembrane region" description="Helical" evidence="2">
    <location>
        <begin position="170"/>
        <end position="188"/>
    </location>
</feature>
<sequence length="231" mass="24853">MLYWPRFHPSVSFAGSPERYVAALSLILAGTCWLYFIWGLLTANLPVPPLLKGRVQLTGLMAALGHIGLVGLLVIPVFEEEAVHNAFASVWFVAIMIQTGLMAFLLDAPLLPSVLPSLLPPPSSLERSWRHLRKLIAALMAVCCMLIVVPQQLGVTDDQDLFSMVAISEWVFLLVAVLFMLSCWPYALGFDLMQPFHVNLRGCVSGGGEESGGSSGSRQTGVGSESPSGGG</sequence>
<organism evidence="4 5">
    <name type="scientific">Vitrella brassicaformis (strain CCMP3155)</name>
    <dbReference type="NCBI Taxonomy" id="1169540"/>
    <lineage>
        <taxon>Eukaryota</taxon>
        <taxon>Sar</taxon>
        <taxon>Alveolata</taxon>
        <taxon>Colpodellida</taxon>
        <taxon>Vitrellaceae</taxon>
        <taxon>Vitrella</taxon>
    </lineage>
</organism>
<reference evidence="4 5" key="1">
    <citation type="submission" date="2014-11" db="EMBL/GenBank/DDBJ databases">
        <authorList>
            <person name="Zhu J."/>
            <person name="Qi W."/>
            <person name="Song R."/>
        </authorList>
    </citation>
    <scope>NUCLEOTIDE SEQUENCE [LARGE SCALE GENOMIC DNA]</scope>
</reference>
<feature type="transmembrane region" description="Helical" evidence="2">
    <location>
        <begin position="57"/>
        <end position="78"/>
    </location>
</feature>
<name>A0A0G4G7W8_VITBC</name>
<keyword evidence="2" id="KW-0812">Transmembrane</keyword>
<keyword evidence="5" id="KW-1185">Reference proteome</keyword>
<dbReference type="Proteomes" id="UP000041254">
    <property type="component" value="Unassembled WGS sequence"/>
</dbReference>
<dbReference type="InParanoid" id="A0A0G4G7W8"/>
<dbReference type="VEuPathDB" id="CryptoDB:Vbra_17191"/>
<proteinExistence type="predicted"/>
<keyword evidence="2" id="KW-1133">Transmembrane helix</keyword>
<feature type="region of interest" description="Disordered" evidence="1">
    <location>
        <begin position="208"/>
        <end position="231"/>
    </location>
</feature>
<evidence type="ECO:0000313" key="5">
    <source>
        <dbReference type="Proteomes" id="UP000041254"/>
    </source>
</evidence>
<feature type="transmembrane region" description="Helical" evidence="2">
    <location>
        <begin position="90"/>
        <end position="111"/>
    </location>
</feature>
<dbReference type="EMBL" id="CDMY01000584">
    <property type="protein sequence ID" value="CEM24593.1"/>
    <property type="molecule type" value="Genomic_DNA"/>
</dbReference>
<dbReference type="AlphaFoldDB" id="A0A0G4G7W8"/>
<feature type="transmembrane region" description="Helical" evidence="2">
    <location>
        <begin position="20"/>
        <end position="45"/>
    </location>
</feature>
<evidence type="ECO:0000256" key="1">
    <source>
        <dbReference type="SAM" id="MobiDB-lite"/>
    </source>
</evidence>
<dbReference type="InterPro" id="IPR019402">
    <property type="entry name" value="CWH43_N"/>
</dbReference>
<feature type="transmembrane region" description="Helical" evidence="2">
    <location>
        <begin position="132"/>
        <end position="150"/>
    </location>
</feature>